<comment type="cofactor">
    <cofactor evidence="1">
        <name>[4Fe-4S] cluster</name>
        <dbReference type="ChEBI" id="CHEBI:49883"/>
    </cofactor>
</comment>
<dbReference type="InterPro" id="IPR036010">
    <property type="entry name" value="2Fe-2S_ferredoxin-like_sf"/>
</dbReference>
<comment type="caution">
    <text evidence="17">The sequence shown here is derived from an EMBL/GenBank/DDBJ whole genome shotgun (WGS) entry which is preliminary data.</text>
</comment>
<protein>
    <submittedName>
        <fullName evidence="17">(2Fe-2S)-binding protein</fullName>
    </submittedName>
</protein>
<evidence type="ECO:0000313" key="17">
    <source>
        <dbReference type="EMBL" id="MBC6679297.1"/>
    </source>
</evidence>
<dbReference type="PROSITE" id="PS51379">
    <property type="entry name" value="4FE4S_FER_2"/>
    <property type="match status" value="2"/>
</dbReference>
<comment type="cofactor">
    <cofactor evidence="13">
        <name>[2Fe-2S] cluster</name>
        <dbReference type="ChEBI" id="CHEBI:190135"/>
    </cofactor>
</comment>
<dbReference type="Gene3D" id="4.10.260.20">
    <property type="entry name" value="Iron hydrogenase, small subunit"/>
    <property type="match status" value="1"/>
</dbReference>
<evidence type="ECO:0000259" key="16">
    <source>
        <dbReference type="PROSITE" id="PS51839"/>
    </source>
</evidence>
<keyword evidence="5" id="KW-0001">2Fe-2S</keyword>
<dbReference type="SUPFAM" id="SSF54292">
    <property type="entry name" value="2Fe-2S ferredoxin-like"/>
    <property type="match status" value="1"/>
</dbReference>
<dbReference type="AlphaFoldDB" id="A0A923NJM2"/>
<evidence type="ECO:0000259" key="15">
    <source>
        <dbReference type="PROSITE" id="PS51379"/>
    </source>
</evidence>
<evidence type="ECO:0000256" key="1">
    <source>
        <dbReference type="ARBA" id="ARBA00001966"/>
    </source>
</evidence>
<evidence type="ECO:0000256" key="2">
    <source>
        <dbReference type="ARBA" id="ARBA00004370"/>
    </source>
</evidence>
<dbReference type="EMBL" id="JACRYT010000003">
    <property type="protein sequence ID" value="MBC6679297.1"/>
    <property type="molecule type" value="Genomic_DNA"/>
</dbReference>
<comment type="subcellular location">
    <subcellularLocation>
        <location evidence="2">Membrane</location>
    </subcellularLocation>
</comment>
<dbReference type="FunFam" id="3.30.70.20:FF:000035">
    <property type="entry name" value="Iron hydrogenase 1"/>
    <property type="match status" value="1"/>
</dbReference>
<evidence type="ECO:0000256" key="8">
    <source>
        <dbReference type="ARBA" id="ARBA00022967"/>
    </source>
</evidence>
<dbReference type="PROSITE" id="PS00198">
    <property type="entry name" value="4FE4S_FER_1"/>
    <property type="match status" value="1"/>
</dbReference>
<evidence type="ECO:0000256" key="9">
    <source>
        <dbReference type="ARBA" id="ARBA00023004"/>
    </source>
</evidence>
<dbReference type="InterPro" id="IPR003149">
    <property type="entry name" value="Fe_hydrogenase_ssu"/>
</dbReference>
<feature type="domain" description="4Fe-4S ferredoxin-type" evidence="15">
    <location>
        <begin position="179"/>
        <end position="208"/>
    </location>
</feature>
<dbReference type="SMART" id="SM00929">
    <property type="entry name" value="NADH-G_4Fe-4S_3"/>
    <property type="match status" value="1"/>
</dbReference>
<evidence type="ECO:0000256" key="12">
    <source>
        <dbReference type="ARBA" id="ARBA00023136"/>
    </source>
</evidence>
<reference evidence="17" key="1">
    <citation type="submission" date="2020-08" db="EMBL/GenBank/DDBJ databases">
        <title>Genome public.</title>
        <authorList>
            <person name="Liu C."/>
            <person name="Sun Q."/>
        </authorList>
    </citation>
    <scope>NUCLEOTIDE SEQUENCE</scope>
    <source>
        <strain evidence="17">BX12</strain>
    </source>
</reference>
<dbReference type="Gene3D" id="3.40.50.1780">
    <property type="match status" value="1"/>
</dbReference>
<dbReference type="InterPro" id="IPR013352">
    <property type="entry name" value="Fe_hydrogenase_subset"/>
</dbReference>
<keyword evidence="18" id="KW-1185">Reference proteome</keyword>
<dbReference type="InterPro" id="IPR036991">
    <property type="entry name" value="Fe_hydrogenase_ssu_sf"/>
</dbReference>
<name>A0A923NJM2_9FIRM</name>
<evidence type="ECO:0000256" key="13">
    <source>
        <dbReference type="ARBA" id="ARBA00034078"/>
    </source>
</evidence>
<keyword evidence="8" id="KW-1278">Translocase</keyword>
<dbReference type="GO" id="GO:0051539">
    <property type="term" value="F:4 iron, 4 sulfur cluster binding"/>
    <property type="evidence" value="ECO:0007669"/>
    <property type="project" value="UniProtKB-KW"/>
</dbReference>
<organism evidence="17 18">
    <name type="scientific">Zhenpiania hominis</name>
    <dbReference type="NCBI Taxonomy" id="2763644"/>
    <lineage>
        <taxon>Bacteria</taxon>
        <taxon>Bacillati</taxon>
        <taxon>Bacillota</taxon>
        <taxon>Clostridia</taxon>
        <taxon>Peptostreptococcales</taxon>
        <taxon>Anaerovoracaceae</taxon>
        <taxon>Zhenpiania</taxon>
    </lineage>
</organism>
<dbReference type="InterPro" id="IPR017900">
    <property type="entry name" value="4Fe4S_Fe_S_CS"/>
</dbReference>
<dbReference type="InterPro" id="IPR019574">
    <property type="entry name" value="NADH_UbQ_OxRdtase_Gsu_4Fe4S-bd"/>
</dbReference>
<dbReference type="SUPFAM" id="SSF54862">
    <property type="entry name" value="4Fe-4S ferredoxins"/>
    <property type="match status" value="1"/>
</dbReference>
<keyword evidence="7" id="KW-0677">Repeat</keyword>
<dbReference type="GO" id="GO:0005506">
    <property type="term" value="F:iron ion binding"/>
    <property type="evidence" value="ECO:0007669"/>
    <property type="project" value="InterPro"/>
</dbReference>
<dbReference type="Pfam" id="PF02256">
    <property type="entry name" value="Fe_hyd_SSU"/>
    <property type="match status" value="1"/>
</dbReference>
<dbReference type="Pfam" id="PF02906">
    <property type="entry name" value="Fe_hyd_lg_C"/>
    <property type="match status" value="1"/>
</dbReference>
<evidence type="ECO:0000256" key="7">
    <source>
        <dbReference type="ARBA" id="ARBA00022737"/>
    </source>
</evidence>
<feature type="domain" description="2Fe-2S ferredoxin-type" evidence="14">
    <location>
        <begin position="1"/>
        <end position="78"/>
    </location>
</feature>
<keyword evidence="10" id="KW-0411">Iron-sulfur</keyword>
<dbReference type="GO" id="GO:0008901">
    <property type="term" value="F:ferredoxin hydrogenase activity"/>
    <property type="evidence" value="ECO:0007669"/>
    <property type="project" value="InterPro"/>
</dbReference>
<dbReference type="Pfam" id="PF12838">
    <property type="entry name" value="Fer4_7"/>
    <property type="match status" value="1"/>
</dbReference>
<dbReference type="Pfam" id="PF13510">
    <property type="entry name" value="Fer2_4"/>
    <property type="match status" value="1"/>
</dbReference>
<feature type="domain" description="4Fe-4S ferredoxin-type" evidence="15">
    <location>
        <begin position="135"/>
        <end position="166"/>
    </location>
</feature>
<evidence type="ECO:0000256" key="11">
    <source>
        <dbReference type="ARBA" id="ARBA00023027"/>
    </source>
</evidence>
<evidence type="ECO:0000259" key="14">
    <source>
        <dbReference type="PROSITE" id="PS51085"/>
    </source>
</evidence>
<dbReference type="RefSeq" id="WP_187302391.1">
    <property type="nucleotide sequence ID" value="NZ_CBCTON010000039.1"/>
</dbReference>
<dbReference type="PROSITE" id="PS51839">
    <property type="entry name" value="4FE4S_HC3"/>
    <property type="match status" value="1"/>
</dbReference>
<keyword evidence="9" id="KW-0408">Iron</keyword>
<dbReference type="SMART" id="SM00902">
    <property type="entry name" value="Fe_hyd_SSU"/>
    <property type="match status" value="1"/>
</dbReference>
<dbReference type="SUPFAM" id="SSF53920">
    <property type="entry name" value="Fe-only hydrogenase"/>
    <property type="match status" value="1"/>
</dbReference>
<dbReference type="InterPro" id="IPR017896">
    <property type="entry name" value="4Fe4S_Fe-S-bd"/>
</dbReference>
<keyword evidence="6" id="KW-0479">Metal-binding</keyword>
<dbReference type="InterPro" id="IPR009016">
    <property type="entry name" value="Fe_hydrogenase"/>
</dbReference>
<dbReference type="PROSITE" id="PS51085">
    <property type="entry name" value="2FE2S_FER_2"/>
    <property type="match status" value="1"/>
</dbReference>
<dbReference type="InterPro" id="IPR004108">
    <property type="entry name" value="Fe_hydrogenase_lsu_C"/>
</dbReference>
<dbReference type="Gene3D" id="3.10.20.740">
    <property type="match status" value="1"/>
</dbReference>
<dbReference type="PANTHER" id="PTHR11615">
    <property type="entry name" value="NITRATE, FORMATE, IRON DEHYDROGENASE"/>
    <property type="match status" value="1"/>
</dbReference>
<dbReference type="Pfam" id="PF10588">
    <property type="entry name" value="NADH-G_4Fe-4S_3"/>
    <property type="match status" value="1"/>
</dbReference>
<proteinExistence type="inferred from homology"/>
<dbReference type="Gene3D" id="3.40.950.10">
    <property type="entry name" value="Fe-only Hydrogenase (Larger Subunit), Chain L, domain 3"/>
    <property type="match status" value="1"/>
</dbReference>
<evidence type="ECO:0000256" key="3">
    <source>
        <dbReference type="ARBA" id="ARBA00005404"/>
    </source>
</evidence>
<evidence type="ECO:0000256" key="10">
    <source>
        <dbReference type="ARBA" id="ARBA00023014"/>
    </source>
</evidence>
<sequence length="574" mass="63720">MVRLTINDQMVTVPEGMTILEAARKVGIEIPHLCFLKGINDIGACRVCIVEMQGMDKLITACNTPVEEGMILYTNSPRVRATRKTNVQLILSDHDGKCATCVRSGNCLLQSLANDLGVLELPYEEIAEHNRWDRNFPLIREASKCIKCMRCIQICDRIQDMQVWNVSGSGFRTTVDVTGNVPIKEASCALCGQCITHCPVGALRERDDVDRLFEALADPETVTMVQVAPAVRTAWGEGLGLSREESTTGKLISALRQVGFDYVFDTVYSADLTIMEEGSEFLKRFQDRDSYNWPMFTSCCPGWLRFVKSQYPHLVSNLSTAKSPQQMFGAVAKTYMAQKIGVDPEKIFCVSIMPCVSKKFECDVKQVNDSGYGKDVDLVLTTRELDRLVRADRIKAEALEEEAFDKFFGEGSGAGLIFGSSGGVMEAALRSAYFLLTKKNPKPDAFKRIRGEEGWRSATFEIEGVPINVAVVSGLGNTRKLLEALKRGEVCYDFVEIMACPGGCAGGGGQPIQEGMELAPERGTILYGMDRVAQPRFSHENNAVLLTYEEFLKEPMSERAHELLHTELAEWEIE</sequence>
<evidence type="ECO:0000256" key="6">
    <source>
        <dbReference type="ARBA" id="ARBA00022723"/>
    </source>
</evidence>
<dbReference type="NCBIfam" id="TIGR02512">
    <property type="entry name" value="FeFe_hydrog_A"/>
    <property type="match status" value="1"/>
</dbReference>
<comment type="similarity">
    <text evidence="3">Belongs to the complex I 75 kDa subunit family.</text>
</comment>
<dbReference type="FunFam" id="3.10.20.740:FF:000004">
    <property type="entry name" value="NADH-quinone oxidoreductase"/>
    <property type="match status" value="1"/>
</dbReference>
<dbReference type="Proteomes" id="UP000602647">
    <property type="component" value="Unassembled WGS sequence"/>
</dbReference>
<evidence type="ECO:0000256" key="5">
    <source>
        <dbReference type="ARBA" id="ARBA00022714"/>
    </source>
</evidence>
<dbReference type="InterPro" id="IPR050340">
    <property type="entry name" value="Cytosolic_Fe-S_CAF"/>
</dbReference>
<keyword evidence="4" id="KW-0004">4Fe-4S</keyword>
<keyword evidence="12" id="KW-0472">Membrane</keyword>
<dbReference type="CDD" id="cd00207">
    <property type="entry name" value="fer2"/>
    <property type="match status" value="1"/>
</dbReference>
<gene>
    <name evidence="17" type="ORF">H9L42_05580</name>
</gene>
<feature type="domain" description="4Fe-4S His(Cys)3-ligated-type" evidence="16">
    <location>
        <begin position="78"/>
        <end position="117"/>
    </location>
</feature>
<dbReference type="Gene3D" id="3.30.70.20">
    <property type="match status" value="1"/>
</dbReference>
<keyword evidence="11" id="KW-0520">NAD</keyword>
<dbReference type="InterPro" id="IPR001041">
    <property type="entry name" value="2Fe-2S_ferredoxin-type"/>
</dbReference>
<dbReference type="GO" id="GO:0016020">
    <property type="term" value="C:membrane"/>
    <property type="evidence" value="ECO:0007669"/>
    <property type="project" value="UniProtKB-SubCell"/>
</dbReference>
<dbReference type="GO" id="GO:0051537">
    <property type="term" value="F:2 iron, 2 sulfur cluster binding"/>
    <property type="evidence" value="ECO:0007669"/>
    <property type="project" value="UniProtKB-KW"/>
</dbReference>
<evidence type="ECO:0000256" key="4">
    <source>
        <dbReference type="ARBA" id="ARBA00022485"/>
    </source>
</evidence>
<evidence type="ECO:0000313" key="18">
    <source>
        <dbReference type="Proteomes" id="UP000602647"/>
    </source>
</evidence>
<accession>A0A923NJM2</accession>